<reference evidence="2 3" key="1">
    <citation type="journal article" date="2019" name="G3 (Bethesda)">
        <title>Sequencing of a Wild Apple (Malus baccata) Genome Unravels the Differences Between Cultivated and Wild Apple Species Regarding Disease Resistance and Cold Tolerance.</title>
        <authorList>
            <person name="Chen X."/>
        </authorList>
    </citation>
    <scope>NUCLEOTIDE SEQUENCE [LARGE SCALE GENOMIC DNA]</scope>
    <source>
        <strain evidence="3">cv. Shandingzi</strain>
        <tissue evidence="2">Leaves</tissue>
    </source>
</reference>
<evidence type="ECO:0000313" key="2">
    <source>
        <dbReference type="EMBL" id="TQE12784.1"/>
    </source>
</evidence>
<dbReference type="AlphaFoldDB" id="A0A540NP06"/>
<comment type="caution">
    <text evidence="2">The sequence shown here is derived from an EMBL/GenBank/DDBJ whole genome shotgun (WGS) entry which is preliminary data.</text>
</comment>
<accession>A0A540NP06</accession>
<feature type="compositionally biased region" description="Basic and acidic residues" evidence="1">
    <location>
        <begin position="53"/>
        <end position="67"/>
    </location>
</feature>
<feature type="region of interest" description="Disordered" evidence="1">
    <location>
        <begin position="1"/>
        <end position="81"/>
    </location>
</feature>
<evidence type="ECO:0000313" key="3">
    <source>
        <dbReference type="Proteomes" id="UP000315295"/>
    </source>
</evidence>
<keyword evidence="3" id="KW-1185">Reference proteome</keyword>
<protein>
    <submittedName>
        <fullName evidence="2">Uncharacterized protein</fullName>
    </submittedName>
</protein>
<proteinExistence type="predicted"/>
<dbReference type="Proteomes" id="UP000315295">
    <property type="component" value="Unassembled WGS sequence"/>
</dbReference>
<dbReference type="EMBL" id="VIEB01000016">
    <property type="protein sequence ID" value="TQE12784.1"/>
    <property type="molecule type" value="Genomic_DNA"/>
</dbReference>
<sequence length="96" mass="10630">MAPRSRRNTTRSGNTSGAGEATSRLDKSQREAQQEIATYVKMLKKSIPKPRKKASDKDCTPREKTSQDKSTATIGNSLEKTPSFVTQENAITMLKK</sequence>
<feature type="compositionally biased region" description="Polar residues" evidence="1">
    <location>
        <begin position="68"/>
        <end position="81"/>
    </location>
</feature>
<feature type="compositionally biased region" description="Basic and acidic residues" evidence="1">
    <location>
        <begin position="23"/>
        <end position="33"/>
    </location>
</feature>
<evidence type="ECO:0000256" key="1">
    <source>
        <dbReference type="SAM" id="MobiDB-lite"/>
    </source>
</evidence>
<name>A0A540NP06_MALBA</name>
<feature type="compositionally biased region" description="Basic residues" evidence="1">
    <location>
        <begin position="42"/>
        <end position="52"/>
    </location>
</feature>
<organism evidence="2 3">
    <name type="scientific">Malus baccata</name>
    <name type="common">Siberian crab apple</name>
    <name type="synonym">Pyrus baccata</name>
    <dbReference type="NCBI Taxonomy" id="106549"/>
    <lineage>
        <taxon>Eukaryota</taxon>
        <taxon>Viridiplantae</taxon>
        <taxon>Streptophyta</taxon>
        <taxon>Embryophyta</taxon>
        <taxon>Tracheophyta</taxon>
        <taxon>Spermatophyta</taxon>
        <taxon>Magnoliopsida</taxon>
        <taxon>eudicotyledons</taxon>
        <taxon>Gunneridae</taxon>
        <taxon>Pentapetalae</taxon>
        <taxon>rosids</taxon>
        <taxon>fabids</taxon>
        <taxon>Rosales</taxon>
        <taxon>Rosaceae</taxon>
        <taxon>Amygdaloideae</taxon>
        <taxon>Maleae</taxon>
        <taxon>Malus</taxon>
    </lineage>
</organism>
<gene>
    <name evidence="2" type="ORF">C1H46_001657</name>
</gene>